<proteinExistence type="predicted"/>
<name>A0ACC1DCD0_9NEOP</name>
<reference evidence="1 2" key="1">
    <citation type="journal article" date="2021" name="Front. Genet.">
        <title>Chromosome-Level Genome Assembly Reveals Significant Gene Expansion in the Toll and IMD Signaling Pathways of Dendrolimus kikuchii.</title>
        <authorList>
            <person name="Zhou J."/>
            <person name="Wu P."/>
            <person name="Xiong Z."/>
            <person name="Liu N."/>
            <person name="Zhao N."/>
            <person name="Ji M."/>
            <person name="Qiu Y."/>
            <person name="Yang B."/>
        </authorList>
    </citation>
    <scope>NUCLEOTIDE SEQUENCE [LARGE SCALE GENOMIC DNA]</scope>
    <source>
        <strain evidence="1">Ann1</strain>
    </source>
</reference>
<sequence length="648" mass="76458">MGEQDYVKGVETHDERRVGETSVLSMESDQSKMCYQYQNQDLQLLQKKELPSTRPIIPATKPERLSYFRTYAASSSKTQVICMQHITFNRFLWYYVINVIFKSLPHTFVHIFLASYAPEEHLFLSKMTPLFYGVKYSLIFAAFWDMITYLDTSTILMDYVVSGMLSNNPWNRCVQSSYYYGNLTVNCYTFEEFIKKFENETPEFDTIAYYSDTEAFQVSQIEYHRYYYQNHFEEEKLTAFVCHWVFILLFTAVLHRRVYKKSFWKILNILQWTVNGIDFMSFIYLTTKYFQAIFDDVPPVYVPVGQLTITIWKADIDILAESTTAPPIVHVLTARSVQEIEPSSDSAIMVLSNALCYIFRGWLIHRVKRYCESLAKTPIYASDLNSHSWFYFWPMYFSTFYLGNVYTLVFFTCHFVMELLSITVTYHCFVEAITCEWKWIRDWMITIVFSILGLVIMKFLSVEVRIIIYVYSKSIVTLTEVLLLYLVYPAGRLIDDITFHYGIPPTRLRIYSMKFVPLFYTIKFATLVDACVEVIKKLDLPKSDTDVVWSWCVMISPLALGMIYIMYYYIIKQKKSWKVLFQPDSTWGPRDLTARQFRKQYDSRSFIGSQAPRAIGRYLISKSESRSYRLDIRYDSSRRSNTVNTSEV</sequence>
<organism evidence="1 2">
    <name type="scientific">Dendrolimus kikuchii</name>
    <dbReference type="NCBI Taxonomy" id="765133"/>
    <lineage>
        <taxon>Eukaryota</taxon>
        <taxon>Metazoa</taxon>
        <taxon>Ecdysozoa</taxon>
        <taxon>Arthropoda</taxon>
        <taxon>Hexapoda</taxon>
        <taxon>Insecta</taxon>
        <taxon>Pterygota</taxon>
        <taxon>Neoptera</taxon>
        <taxon>Endopterygota</taxon>
        <taxon>Lepidoptera</taxon>
        <taxon>Glossata</taxon>
        <taxon>Ditrysia</taxon>
        <taxon>Bombycoidea</taxon>
        <taxon>Lasiocampidae</taxon>
        <taxon>Dendrolimus</taxon>
    </lineage>
</organism>
<dbReference type="Proteomes" id="UP000824533">
    <property type="component" value="Linkage Group LG05"/>
</dbReference>
<accession>A0ACC1DCD0</accession>
<protein>
    <submittedName>
        <fullName evidence="1">Uncharacterized protein</fullName>
    </submittedName>
</protein>
<evidence type="ECO:0000313" key="2">
    <source>
        <dbReference type="Proteomes" id="UP000824533"/>
    </source>
</evidence>
<dbReference type="EMBL" id="CM034391">
    <property type="protein sequence ID" value="KAJ0181475.1"/>
    <property type="molecule type" value="Genomic_DNA"/>
</dbReference>
<keyword evidence="2" id="KW-1185">Reference proteome</keyword>
<comment type="caution">
    <text evidence="1">The sequence shown here is derived from an EMBL/GenBank/DDBJ whole genome shotgun (WGS) entry which is preliminary data.</text>
</comment>
<gene>
    <name evidence="1" type="ORF">K1T71_003560</name>
</gene>
<evidence type="ECO:0000313" key="1">
    <source>
        <dbReference type="EMBL" id="KAJ0181475.1"/>
    </source>
</evidence>